<protein>
    <submittedName>
        <fullName evidence="1">Uncharacterized protein</fullName>
    </submittedName>
</protein>
<dbReference type="AlphaFoldDB" id="A0A917IU17"/>
<dbReference type="RefSeq" id="WP_188951540.1">
    <property type="nucleotide sequence ID" value="NZ_BMIB01000002.1"/>
</dbReference>
<evidence type="ECO:0000313" key="1">
    <source>
        <dbReference type="EMBL" id="GGH64379.1"/>
    </source>
</evidence>
<sequence length="115" mass="13422">MKKFNSGAWDANIVSIFAGMPIYRVTVILFNGKGTVVLRQYEEDVDTVFWYLEKVVLHKYGAHTVREFEVVQLSKHSVAGRKFNEYLSRKNAPAMRVRNIAEIKRMGPRWYQINP</sequence>
<dbReference type="Proteomes" id="UP000627292">
    <property type="component" value="Unassembled WGS sequence"/>
</dbReference>
<evidence type="ECO:0000313" key="2">
    <source>
        <dbReference type="Proteomes" id="UP000627292"/>
    </source>
</evidence>
<gene>
    <name evidence="1" type="ORF">GCM10011379_16360</name>
</gene>
<name>A0A917IU17_9BACT</name>
<reference evidence="1" key="1">
    <citation type="journal article" date="2014" name="Int. J. Syst. Evol. Microbiol.">
        <title>Complete genome sequence of Corynebacterium casei LMG S-19264T (=DSM 44701T), isolated from a smear-ripened cheese.</title>
        <authorList>
            <consortium name="US DOE Joint Genome Institute (JGI-PGF)"/>
            <person name="Walter F."/>
            <person name="Albersmeier A."/>
            <person name="Kalinowski J."/>
            <person name="Ruckert C."/>
        </authorList>
    </citation>
    <scope>NUCLEOTIDE SEQUENCE</scope>
    <source>
        <strain evidence="1">CGMCC 1.15290</strain>
    </source>
</reference>
<reference evidence="1" key="2">
    <citation type="submission" date="2020-09" db="EMBL/GenBank/DDBJ databases">
        <authorList>
            <person name="Sun Q."/>
            <person name="Zhou Y."/>
        </authorList>
    </citation>
    <scope>NUCLEOTIDE SEQUENCE</scope>
    <source>
        <strain evidence="1">CGMCC 1.15290</strain>
    </source>
</reference>
<dbReference type="EMBL" id="BMIB01000002">
    <property type="protein sequence ID" value="GGH64379.1"/>
    <property type="molecule type" value="Genomic_DNA"/>
</dbReference>
<accession>A0A917IU17</accession>
<comment type="caution">
    <text evidence="1">The sequence shown here is derived from an EMBL/GenBank/DDBJ whole genome shotgun (WGS) entry which is preliminary data.</text>
</comment>
<organism evidence="1 2">
    <name type="scientific">Filimonas zeae</name>
    <dbReference type="NCBI Taxonomy" id="1737353"/>
    <lineage>
        <taxon>Bacteria</taxon>
        <taxon>Pseudomonadati</taxon>
        <taxon>Bacteroidota</taxon>
        <taxon>Chitinophagia</taxon>
        <taxon>Chitinophagales</taxon>
        <taxon>Chitinophagaceae</taxon>
        <taxon>Filimonas</taxon>
    </lineage>
</organism>
<keyword evidence="2" id="KW-1185">Reference proteome</keyword>
<proteinExistence type="predicted"/>